<dbReference type="PROSITE" id="PS00761">
    <property type="entry name" value="SPASE_I_3"/>
    <property type="match status" value="1"/>
</dbReference>
<evidence type="ECO:0000256" key="12">
    <source>
        <dbReference type="RuleBase" id="RU362041"/>
    </source>
</evidence>
<comment type="caution">
    <text evidence="15">The sequence shown here is derived from an EMBL/GenBank/DDBJ whole genome shotgun (WGS) entry which is preliminary data.</text>
</comment>
<dbReference type="InterPro" id="IPR000223">
    <property type="entry name" value="Pept_S26A_signal_pept_1"/>
</dbReference>
<evidence type="ECO:0000256" key="6">
    <source>
        <dbReference type="ARBA" id="ARBA00022792"/>
    </source>
</evidence>
<proteinExistence type="inferred from homology"/>
<sequence>MLRAGWTSVKFVAVAVPASLLFLDNVGSVARVHGSSMMPTLQGDRRGGGRRDYVWLNTFAVRRFQVERGDVVVFSSPTDPSKILIKRVTALEGDVVHSPTYKQNYVLIKRGYMWMEGDNKEMSMDSHNFGQISRGLLLGKVEYIIWPPQRWGRVKALPETVATNAKVTKRTMADLAGGVLEDLENPGSGHIVSIAAECK</sequence>
<dbReference type="Proteomes" id="UP000192578">
    <property type="component" value="Unassembled WGS sequence"/>
</dbReference>
<dbReference type="InterPro" id="IPR036286">
    <property type="entry name" value="LexA/Signal_pep-like_sf"/>
</dbReference>
<evidence type="ECO:0000256" key="13">
    <source>
        <dbReference type="SAM" id="SignalP"/>
    </source>
</evidence>
<dbReference type="PANTHER" id="PTHR46041:SF2">
    <property type="entry name" value="MITOCHONDRIAL INNER MEMBRANE PROTEASE SUBUNIT 2"/>
    <property type="match status" value="1"/>
</dbReference>
<keyword evidence="16" id="KW-1185">Reference proteome</keyword>
<evidence type="ECO:0000256" key="5">
    <source>
        <dbReference type="ARBA" id="ARBA00022692"/>
    </source>
</evidence>
<dbReference type="GO" id="GO:0042720">
    <property type="term" value="C:mitochondrial inner membrane peptidase complex"/>
    <property type="evidence" value="ECO:0007669"/>
    <property type="project" value="InterPro"/>
</dbReference>
<feature type="chain" id="PRO_5012551587" description="Mitochondrial inner membrane protease subunit" evidence="13">
    <location>
        <begin position="35"/>
        <end position="199"/>
    </location>
</feature>
<keyword evidence="9 12" id="KW-0496">Mitochondrion</keyword>
<keyword evidence="10" id="KW-0472">Membrane</keyword>
<evidence type="ECO:0000256" key="4">
    <source>
        <dbReference type="ARBA" id="ARBA00022670"/>
    </source>
</evidence>
<dbReference type="GO" id="GO:0006627">
    <property type="term" value="P:protein processing involved in protein targeting to mitochondrion"/>
    <property type="evidence" value="ECO:0007669"/>
    <property type="project" value="InterPro"/>
</dbReference>
<name>A0A1W0WVI3_HYPEX</name>
<keyword evidence="13" id="KW-0732">Signal</keyword>
<keyword evidence="5" id="KW-0812">Transmembrane</keyword>
<dbReference type="PANTHER" id="PTHR46041">
    <property type="entry name" value="MITOCHONDRIAL INNER MEMBRANE PROTEASE SUBUNIT 2"/>
    <property type="match status" value="1"/>
</dbReference>
<dbReference type="NCBIfam" id="TIGR02227">
    <property type="entry name" value="sigpep_I_bact"/>
    <property type="match status" value="1"/>
</dbReference>
<keyword evidence="8" id="KW-1133">Transmembrane helix</keyword>
<accession>A0A1W0WVI3</accession>
<evidence type="ECO:0000256" key="2">
    <source>
        <dbReference type="ARBA" id="ARBA00007066"/>
    </source>
</evidence>
<organism evidence="15 16">
    <name type="scientific">Hypsibius exemplaris</name>
    <name type="common">Freshwater tardigrade</name>
    <dbReference type="NCBI Taxonomy" id="2072580"/>
    <lineage>
        <taxon>Eukaryota</taxon>
        <taxon>Metazoa</taxon>
        <taxon>Ecdysozoa</taxon>
        <taxon>Tardigrada</taxon>
        <taxon>Eutardigrada</taxon>
        <taxon>Parachela</taxon>
        <taxon>Hypsibioidea</taxon>
        <taxon>Hypsibiidae</taxon>
        <taxon>Hypsibius</taxon>
    </lineage>
</organism>
<dbReference type="CDD" id="cd06530">
    <property type="entry name" value="S26_SPase_I"/>
    <property type="match status" value="1"/>
</dbReference>
<dbReference type="FunFam" id="2.10.109.10:FF:000005">
    <property type="entry name" value="Mitochondrial inner membrane protease subunit"/>
    <property type="match status" value="1"/>
</dbReference>
<comment type="similarity">
    <text evidence="2">Belongs to the peptidase S26 family. IMP2 subfamily.</text>
</comment>
<dbReference type="InterPro" id="IPR019533">
    <property type="entry name" value="Peptidase_S26"/>
</dbReference>
<protein>
    <recommendedName>
        <fullName evidence="12">Mitochondrial inner membrane protease subunit</fullName>
        <ecNumber evidence="12">3.4.21.-</ecNumber>
    </recommendedName>
</protein>
<evidence type="ECO:0000256" key="11">
    <source>
        <dbReference type="PIRSR" id="PIRSR600223-1"/>
    </source>
</evidence>
<keyword evidence="6 12" id="KW-0999">Mitochondrion inner membrane</keyword>
<dbReference type="SUPFAM" id="SSF51306">
    <property type="entry name" value="LexA/Signal peptidase"/>
    <property type="match status" value="1"/>
</dbReference>
<dbReference type="Pfam" id="PF10502">
    <property type="entry name" value="Peptidase_S26"/>
    <property type="match status" value="2"/>
</dbReference>
<evidence type="ECO:0000256" key="3">
    <source>
        <dbReference type="ARBA" id="ARBA00011805"/>
    </source>
</evidence>
<evidence type="ECO:0000259" key="14">
    <source>
        <dbReference type="Pfam" id="PF10502"/>
    </source>
</evidence>
<dbReference type="InterPro" id="IPR037730">
    <property type="entry name" value="IMP2"/>
</dbReference>
<comment type="subcellular location">
    <subcellularLocation>
        <location evidence="1">Mitochondrion inner membrane</location>
        <topology evidence="1">Single-pass membrane protein</topology>
    </subcellularLocation>
</comment>
<dbReference type="EC" id="3.4.21.-" evidence="12"/>
<evidence type="ECO:0000313" key="16">
    <source>
        <dbReference type="Proteomes" id="UP000192578"/>
    </source>
</evidence>
<dbReference type="Gene3D" id="2.10.109.10">
    <property type="entry name" value="Umud Fragment, subunit A"/>
    <property type="match status" value="1"/>
</dbReference>
<dbReference type="GO" id="GO:0004252">
    <property type="term" value="F:serine-type endopeptidase activity"/>
    <property type="evidence" value="ECO:0007669"/>
    <property type="project" value="InterPro"/>
</dbReference>
<evidence type="ECO:0000256" key="9">
    <source>
        <dbReference type="ARBA" id="ARBA00023128"/>
    </source>
</evidence>
<gene>
    <name evidence="15" type="ORF">BV898_06847</name>
</gene>
<evidence type="ECO:0000256" key="8">
    <source>
        <dbReference type="ARBA" id="ARBA00022989"/>
    </source>
</evidence>
<keyword evidence="4 12" id="KW-0645">Protease</keyword>
<evidence type="ECO:0000256" key="1">
    <source>
        <dbReference type="ARBA" id="ARBA00004434"/>
    </source>
</evidence>
<dbReference type="GO" id="GO:0006465">
    <property type="term" value="P:signal peptide processing"/>
    <property type="evidence" value="ECO:0007669"/>
    <property type="project" value="InterPro"/>
</dbReference>
<feature type="active site" evidence="11">
    <location>
        <position position="86"/>
    </location>
</feature>
<comment type="subunit">
    <text evidence="3">Heterodimer of 2 subunits, IMMPL1 and IMMPL2.</text>
</comment>
<feature type="active site" evidence="11">
    <location>
        <position position="36"/>
    </location>
</feature>
<dbReference type="AlphaFoldDB" id="A0A1W0WVI3"/>
<evidence type="ECO:0000313" key="15">
    <source>
        <dbReference type="EMBL" id="OQV19212.1"/>
    </source>
</evidence>
<feature type="signal peptide" evidence="13">
    <location>
        <begin position="1"/>
        <end position="34"/>
    </location>
</feature>
<evidence type="ECO:0000256" key="7">
    <source>
        <dbReference type="ARBA" id="ARBA00022801"/>
    </source>
</evidence>
<keyword evidence="7 12" id="KW-0378">Hydrolase</keyword>
<feature type="domain" description="Peptidase S26" evidence="14">
    <location>
        <begin position="104"/>
        <end position="146"/>
    </location>
</feature>
<feature type="domain" description="Peptidase S26" evidence="14">
    <location>
        <begin position="8"/>
        <end position="97"/>
    </location>
</feature>
<evidence type="ECO:0000256" key="10">
    <source>
        <dbReference type="ARBA" id="ARBA00023136"/>
    </source>
</evidence>
<dbReference type="EMBL" id="MTYJ01000042">
    <property type="protein sequence ID" value="OQV19212.1"/>
    <property type="molecule type" value="Genomic_DNA"/>
</dbReference>
<dbReference type="PRINTS" id="PR00727">
    <property type="entry name" value="LEADERPTASE"/>
</dbReference>
<dbReference type="InterPro" id="IPR019758">
    <property type="entry name" value="Pept_S26A_signal_pept_1_CS"/>
</dbReference>
<dbReference type="OrthoDB" id="9996127at2759"/>
<reference evidence="16" key="1">
    <citation type="submission" date="2017-01" db="EMBL/GenBank/DDBJ databases">
        <title>Comparative genomics of anhydrobiosis in the tardigrade Hypsibius dujardini.</title>
        <authorList>
            <person name="Yoshida Y."/>
            <person name="Koutsovoulos G."/>
            <person name="Laetsch D."/>
            <person name="Stevens L."/>
            <person name="Kumar S."/>
            <person name="Horikawa D."/>
            <person name="Ishino K."/>
            <person name="Komine S."/>
            <person name="Tomita M."/>
            <person name="Blaxter M."/>
            <person name="Arakawa K."/>
        </authorList>
    </citation>
    <scope>NUCLEOTIDE SEQUENCE [LARGE SCALE GENOMIC DNA]</scope>
    <source>
        <strain evidence="16">Z151</strain>
    </source>
</reference>